<evidence type="ECO:0000313" key="2">
    <source>
        <dbReference type="EMBL" id="GFZ78443.1"/>
    </source>
</evidence>
<dbReference type="RefSeq" id="WP_157885611.1">
    <property type="nucleotide sequence ID" value="NZ_BMIY01000009.1"/>
</dbReference>
<dbReference type="OrthoDB" id="6388786at2"/>
<proteinExistence type="predicted"/>
<feature type="transmembrane region" description="Helical" evidence="1">
    <location>
        <begin position="32"/>
        <end position="50"/>
    </location>
</feature>
<reference evidence="2" key="2">
    <citation type="submission" date="2020-09" db="EMBL/GenBank/DDBJ databases">
        <authorList>
            <person name="Sun Q."/>
            <person name="Zhou Y."/>
        </authorList>
    </citation>
    <scope>NUCLEOTIDE SEQUENCE</scope>
    <source>
        <strain evidence="2">CGMCC 1.15425</strain>
    </source>
</reference>
<protein>
    <submittedName>
        <fullName evidence="2">Uncharacterized protein</fullName>
    </submittedName>
</protein>
<gene>
    <name evidence="2" type="ORF">GCM10011403_21860</name>
</gene>
<reference evidence="2" key="1">
    <citation type="journal article" date="2014" name="Int. J. Syst. Evol. Microbiol.">
        <title>Complete genome sequence of Corynebacterium casei LMG S-19264T (=DSM 44701T), isolated from a smear-ripened cheese.</title>
        <authorList>
            <consortium name="US DOE Joint Genome Institute (JGI-PGF)"/>
            <person name="Walter F."/>
            <person name="Albersmeier A."/>
            <person name="Kalinowski J."/>
            <person name="Ruckert C."/>
        </authorList>
    </citation>
    <scope>NUCLEOTIDE SEQUENCE</scope>
    <source>
        <strain evidence="2">CGMCC 1.15425</strain>
    </source>
</reference>
<keyword evidence="3" id="KW-1185">Reference proteome</keyword>
<comment type="caution">
    <text evidence="2">The sequence shown here is derived from an EMBL/GenBank/DDBJ whole genome shotgun (WGS) entry which is preliminary data.</text>
</comment>
<dbReference type="EMBL" id="BMIY01000009">
    <property type="protein sequence ID" value="GFZ78443.1"/>
    <property type="molecule type" value="Genomic_DNA"/>
</dbReference>
<sequence length="58" mass="6681">MYIPPSTLMMLTFSYLIFLLSMDWALAVDGAWYRPFVICISVIAVAAWAYRENNSDEL</sequence>
<name>A0A916QM61_9GAMM</name>
<feature type="transmembrane region" description="Helical" evidence="1">
    <location>
        <begin position="7"/>
        <end position="26"/>
    </location>
</feature>
<accession>A0A916QM61</accession>
<keyword evidence="1" id="KW-0472">Membrane</keyword>
<dbReference type="Proteomes" id="UP000627715">
    <property type="component" value="Unassembled WGS sequence"/>
</dbReference>
<evidence type="ECO:0000256" key="1">
    <source>
        <dbReference type="SAM" id="Phobius"/>
    </source>
</evidence>
<organism evidence="2 3">
    <name type="scientific">Pseudohongiella nitratireducens</name>
    <dbReference type="NCBI Taxonomy" id="1768907"/>
    <lineage>
        <taxon>Bacteria</taxon>
        <taxon>Pseudomonadati</taxon>
        <taxon>Pseudomonadota</taxon>
        <taxon>Gammaproteobacteria</taxon>
        <taxon>Pseudomonadales</taxon>
        <taxon>Pseudohongiellaceae</taxon>
        <taxon>Pseudohongiella</taxon>
    </lineage>
</organism>
<keyword evidence="1" id="KW-0812">Transmembrane</keyword>
<evidence type="ECO:0000313" key="3">
    <source>
        <dbReference type="Proteomes" id="UP000627715"/>
    </source>
</evidence>
<keyword evidence="1" id="KW-1133">Transmembrane helix</keyword>
<dbReference type="AlphaFoldDB" id="A0A916QM61"/>